<dbReference type="CDD" id="cd05269">
    <property type="entry name" value="TMR_SDR_a"/>
    <property type="match status" value="1"/>
</dbReference>
<dbReference type="STRING" id="425104.Ssed_2152"/>
<evidence type="ECO:0000313" key="2">
    <source>
        <dbReference type="EMBL" id="ABV36761.1"/>
    </source>
</evidence>
<evidence type="ECO:0000259" key="1">
    <source>
        <dbReference type="Pfam" id="PF05368"/>
    </source>
</evidence>
<dbReference type="RefSeq" id="WP_012142496.1">
    <property type="nucleotide sequence ID" value="NC_009831.1"/>
</dbReference>
<proteinExistence type="predicted"/>
<dbReference type="HOGENOM" id="CLU_007383_10_4_6"/>
<dbReference type="InterPro" id="IPR008030">
    <property type="entry name" value="NmrA-like"/>
</dbReference>
<dbReference type="EMBL" id="CP000821">
    <property type="protein sequence ID" value="ABV36761.1"/>
    <property type="molecule type" value="Genomic_DNA"/>
</dbReference>
<dbReference type="InterPro" id="IPR036291">
    <property type="entry name" value="NAD(P)-bd_dom_sf"/>
</dbReference>
<keyword evidence="3" id="KW-1185">Reference proteome</keyword>
<dbReference type="Gene3D" id="3.40.50.720">
    <property type="entry name" value="NAD(P)-binding Rossmann-like Domain"/>
    <property type="match status" value="1"/>
</dbReference>
<name>A8FV88_SHESH</name>
<dbReference type="SUPFAM" id="SSF51735">
    <property type="entry name" value="NAD(P)-binding Rossmann-fold domains"/>
    <property type="match status" value="1"/>
</dbReference>
<dbReference type="InterPro" id="IPR051604">
    <property type="entry name" value="Ergot_Alk_Oxidoreductase"/>
</dbReference>
<gene>
    <name evidence="2" type="ordered locus">Ssed_2152</name>
</gene>
<dbReference type="eggNOG" id="COG0702">
    <property type="taxonomic scope" value="Bacteria"/>
</dbReference>
<dbReference type="Proteomes" id="UP000002015">
    <property type="component" value="Chromosome"/>
</dbReference>
<reference evidence="2 3" key="1">
    <citation type="submission" date="2007-08" db="EMBL/GenBank/DDBJ databases">
        <title>Complete sequence of Shewanella sediminis HAW-EB3.</title>
        <authorList>
            <consortium name="US DOE Joint Genome Institute"/>
            <person name="Copeland A."/>
            <person name="Lucas S."/>
            <person name="Lapidus A."/>
            <person name="Barry K."/>
            <person name="Glavina del Rio T."/>
            <person name="Dalin E."/>
            <person name="Tice H."/>
            <person name="Pitluck S."/>
            <person name="Chertkov O."/>
            <person name="Brettin T."/>
            <person name="Bruce D."/>
            <person name="Detter J.C."/>
            <person name="Han C."/>
            <person name="Schmutz J."/>
            <person name="Larimer F."/>
            <person name="Land M."/>
            <person name="Hauser L."/>
            <person name="Kyrpides N."/>
            <person name="Kim E."/>
            <person name="Zhao J.-S."/>
            <person name="Richardson P."/>
        </authorList>
    </citation>
    <scope>NUCLEOTIDE SEQUENCE [LARGE SCALE GENOMIC DNA]</scope>
    <source>
        <strain evidence="2 3">HAW-EB3</strain>
    </source>
</reference>
<sequence length="301" mass="33168">MLSSILRNILNKETVLIIGAAGNNGVATIESLVNKNISKYRVRAAVRSQEKAQNLQNRFPEIETVIIDLDKPETLTAAYKNVTKVFMIPGNVENRQQHSENAVDAAVAAGTVKQFVYYSVVGAEYEAILFGKQFRAGEKYLEASGLNWTHLRTIFFQDNFHGWAEGIKQGGLYFGIREGQFAPLNVADIGEMAANLLTTDGHQHKAYNVTGPELLSGQDMADVFTDVTGKTVSYVSPSTEDTLDSLLNTGWPEWQAKGMLELFEVFATNQAAMVSPDGELLMGRPMTKMKDYIAANKTAFI</sequence>
<protein>
    <recommendedName>
        <fullName evidence="1">NmrA-like domain-containing protein</fullName>
    </recommendedName>
</protein>
<organism evidence="2 3">
    <name type="scientific">Shewanella sediminis (strain HAW-EB3)</name>
    <dbReference type="NCBI Taxonomy" id="425104"/>
    <lineage>
        <taxon>Bacteria</taxon>
        <taxon>Pseudomonadati</taxon>
        <taxon>Pseudomonadota</taxon>
        <taxon>Gammaproteobacteria</taxon>
        <taxon>Alteromonadales</taxon>
        <taxon>Shewanellaceae</taxon>
        <taxon>Shewanella</taxon>
    </lineage>
</organism>
<dbReference type="KEGG" id="sse:Ssed_2152"/>
<accession>A8FV88</accession>
<dbReference type="Gene3D" id="3.90.25.10">
    <property type="entry name" value="UDP-galactose 4-epimerase, domain 1"/>
    <property type="match status" value="1"/>
</dbReference>
<dbReference type="PANTHER" id="PTHR43162:SF1">
    <property type="entry name" value="PRESTALK A DIFFERENTIATION PROTEIN A"/>
    <property type="match status" value="1"/>
</dbReference>
<dbReference type="AlphaFoldDB" id="A8FV88"/>
<feature type="domain" description="NmrA-like" evidence="1">
    <location>
        <begin position="12"/>
        <end position="272"/>
    </location>
</feature>
<evidence type="ECO:0000313" key="3">
    <source>
        <dbReference type="Proteomes" id="UP000002015"/>
    </source>
</evidence>
<dbReference type="PANTHER" id="PTHR43162">
    <property type="match status" value="1"/>
</dbReference>
<dbReference type="Pfam" id="PF05368">
    <property type="entry name" value="NmrA"/>
    <property type="match status" value="1"/>
</dbReference>